<dbReference type="AlphaFoldDB" id="A0A644SYR4"/>
<gene>
    <name evidence="2" type="primary">mocA_1</name>
    <name evidence="2" type="ORF">SDC9_04458</name>
</gene>
<organism evidence="2">
    <name type="scientific">bioreactor metagenome</name>
    <dbReference type="NCBI Taxonomy" id="1076179"/>
    <lineage>
        <taxon>unclassified sequences</taxon>
        <taxon>metagenomes</taxon>
        <taxon>ecological metagenomes</taxon>
    </lineage>
</organism>
<evidence type="ECO:0000259" key="1">
    <source>
        <dbReference type="Pfam" id="PF12804"/>
    </source>
</evidence>
<dbReference type="Pfam" id="PF12804">
    <property type="entry name" value="NTP_transf_3"/>
    <property type="match status" value="1"/>
</dbReference>
<reference evidence="2" key="1">
    <citation type="submission" date="2019-08" db="EMBL/GenBank/DDBJ databases">
        <authorList>
            <person name="Kucharzyk K."/>
            <person name="Murdoch R.W."/>
            <person name="Higgins S."/>
            <person name="Loffler F."/>
        </authorList>
    </citation>
    <scope>NUCLEOTIDE SEQUENCE</scope>
</reference>
<name>A0A644SYR4_9ZZZZ</name>
<proteinExistence type="predicted"/>
<sequence length="222" mass="23847">MEEQNKTPAYPCVLLAAGAGLRMKGGAKLLLPLGGETVLARAARAAIEHCDPLVVVTGKDGDLVRESLKRSGLSRGKLIFAHNPRWMEGRVGSLRAGVAALGNNQEGFFLAHADMPFVDPGVYKALAEAAAARKTAQLPPALLFPSIKGKKGHPVFFPFSFLPFLLAVREAESLKETVSKLEQAWVETACDGILEDIDKPEDYERLLRKYGLAEGPSPKGTA</sequence>
<keyword evidence="2" id="KW-0548">Nucleotidyltransferase</keyword>
<dbReference type="PANTHER" id="PTHR43777">
    <property type="entry name" value="MOLYBDENUM COFACTOR CYTIDYLYLTRANSFERASE"/>
    <property type="match status" value="1"/>
</dbReference>
<dbReference type="GO" id="GO:0061602">
    <property type="term" value="F:molybdenum cofactor cytidylyltransferase activity"/>
    <property type="evidence" value="ECO:0007669"/>
    <property type="project" value="UniProtKB-EC"/>
</dbReference>
<dbReference type="SUPFAM" id="SSF53448">
    <property type="entry name" value="Nucleotide-diphospho-sugar transferases"/>
    <property type="match status" value="1"/>
</dbReference>
<feature type="domain" description="MobA-like NTP transferase" evidence="1">
    <location>
        <begin position="12"/>
        <end position="181"/>
    </location>
</feature>
<evidence type="ECO:0000313" key="2">
    <source>
        <dbReference type="EMBL" id="MPL58912.1"/>
    </source>
</evidence>
<dbReference type="PANTHER" id="PTHR43777:SF1">
    <property type="entry name" value="MOLYBDENUM COFACTOR CYTIDYLYLTRANSFERASE"/>
    <property type="match status" value="1"/>
</dbReference>
<keyword evidence="2" id="KW-0808">Transferase</keyword>
<dbReference type="InterPro" id="IPR029044">
    <property type="entry name" value="Nucleotide-diphossugar_trans"/>
</dbReference>
<dbReference type="InterPro" id="IPR025877">
    <property type="entry name" value="MobA-like_NTP_Trfase"/>
</dbReference>
<dbReference type="EMBL" id="VSSQ01000008">
    <property type="protein sequence ID" value="MPL58912.1"/>
    <property type="molecule type" value="Genomic_DNA"/>
</dbReference>
<dbReference type="EC" id="2.7.7.76" evidence="2"/>
<accession>A0A644SYR4</accession>
<comment type="caution">
    <text evidence="2">The sequence shown here is derived from an EMBL/GenBank/DDBJ whole genome shotgun (WGS) entry which is preliminary data.</text>
</comment>
<protein>
    <submittedName>
        <fullName evidence="2">Molybdenum cofactor cytidylyltransferase</fullName>
        <ecNumber evidence="2">2.7.7.76</ecNumber>
    </submittedName>
</protein>
<dbReference type="Gene3D" id="3.90.550.10">
    <property type="entry name" value="Spore Coat Polysaccharide Biosynthesis Protein SpsA, Chain A"/>
    <property type="match status" value="1"/>
</dbReference>